<evidence type="ECO:0000313" key="2">
    <source>
        <dbReference type="EMBL" id="AMK59206.1"/>
    </source>
</evidence>
<organism evidence="2">
    <name type="scientific">uncultured bacterium UPO45</name>
    <dbReference type="NCBI Taxonomy" id="1776970"/>
    <lineage>
        <taxon>Bacteria</taxon>
        <taxon>environmental samples</taxon>
    </lineage>
</organism>
<reference evidence="2" key="1">
    <citation type="journal article" date="2016" name="Appl. Environ. Microbiol.">
        <title>Functional Metagenomics of a Biostimulated Petroleum-Contaminated Soil Reveals an Extraordinary Diversity of Extradiol Dioxygenases.</title>
        <authorList>
            <person name="Terron-Gonzalez L."/>
            <person name="Martin-Cabello G."/>
            <person name="Ferrer M."/>
            <person name="Santero E."/>
        </authorList>
    </citation>
    <scope>NUCLEOTIDE SEQUENCE</scope>
</reference>
<feature type="compositionally biased region" description="Basic and acidic residues" evidence="1">
    <location>
        <begin position="1"/>
        <end position="17"/>
    </location>
</feature>
<sequence length="127" mass="14614">MLTERTGNRAEEDKMRAETPTQLLPGGFGELEQFVCEWALESEQQRNRKRLASTMEELRHFYDVMLCHMEAIITHLPRFTLQDLPPPERRLFHLALSLMEVAPAVETYSSPDVPDAIAAHRLIIQSP</sequence>
<dbReference type="AlphaFoldDB" id="A0A126SY31"/>
<evidence type="ECO:0000256" key="1">
    <source>
        <dbReference type="SAM" id="MobiDB-lite"/>
    </source>
</evidence>
<dbReference type="EMBL" id="KU144973">
    <property type="protein sequence ID" value="AMK59206.1"/>
    <property type="molecule type" value="Genomic_DNA"/>
</dbReference>
<feature type="region of interest" description="Disordered" evidence="1">
    <location>
        <begin position="1"/>
        <end position="26"/>
    </location>
</feature>
<proteinExistence type="predicted"/>
<accession>A0A126SY31</accession>
<name>A0A126SY31_9BACT</name>
<protein>
    <submittedName>
        <fullName evidence="2">Uncharacterized protein</fullName>
    </submittedName>
</protein>